<keyword evidence="2 8" id="KW-0489">Methyltransferase</keyword>
<comment type="catalytic activity">
    <reaction evidence="6">
        <text>a 2'-deoxyadenosine in DNA + S-adenosyl-L-methionine = an N(6)-methyl-2'-deoxyadenosine in DNA + S-adenosyl-L-homocysteine + H(+)</text>
        <dbReference type="Rhea" id="RHEA:15197"/>
        <dbReference type="Rhea" id="RHEA-COMP:12418"/>
        <dbReference type="Rhea" id="RHEA-COMP:12419"/>
        <dbReference type="ChEBI" id="CHEBI:15378"/>
        <dbReference type="ChEBI" id="CHEBI:57856"/>
        <dbReference type="ChEBI" id="CHEBI:59789"/>
        <dbReference type="ChEBI" id="CHEBI:90615"/>
        <dbReference type="ChEBI" id="CHEBI:90616"/>
        <dbReference type="EC" id="2.1.1.72"/>
    </reaction>
</comment>
<accession>A0A414I927</accession>
<dbReference type="RefSeq" id="WP_118045301.1">
    <property type="nucleotide sequence ID" value="NZ_QSJW01000004.1"/>
</dbReference>
<dbReference type="PRINTS" id="PR00507">
    <property type="entry name" value="N12N6MTFRASE"/>
</dbReference>
<evidence type="ECO:0000256" key="6">
    <source>
        <dbReference type="ARBA" id="ARBA00047942"/>
    </source>
</evidence>
<protein>
    <recommendedName>
        <fullName evidence="1">site-specific DNA-methyltransferase (adenine-specific)</fullName>
        <ecNumber evidence="1">2.1.1.72</ecNumber>
    </recommendedName>
</protein>
<evidence type="ECO:0000256" key="4">
    <source>
        <dbReference type="ARBA" id="ARBA00022691"/>
    </source>
</evidence>
<keyword evidence="3 8" id="KW-0808">Transferase</keyword>
<dbReference type="Proteomes" id="UP000284644">
    <property type="component" value="Unassembled WGS sequence"/>
</dbReference>
<dbReference type="GO" id="GO:0003677">
    <property type="term" value="F:DNA binding"/>
    <property type="evidence" value="ECO:0007669"/>
    <property type="project" value="InterPro"/>
</dbReference>
<evidence type="ECO:0000256" key="1">
    <source>
        <dbReference type="ARBA" id="ARBA00011900"/>
    </source>
</evidence>
<dbReference type="GO" id="GO:0008170">
    <property type="term" value="F:N-methyltransferase activity"/>
    <property type="evidence" value="ECO:0007669"/>
    <property type="project" value="InterPro"/>
</dbReference>
<evidence type="ECO:0000259" key="7">
    <source>
        <dbReference type="Pfam" id="PF02384"/>
    </source>
</evidence>
<dbReference type="GO" id="GO:0009007">
    <property type="term" value="F:site-specific DNA-methyltransferase (adenine-specific) activity"/>
    <property type="evidence" value="ECO:0007669"/>
    <property type="project" value="UniProtKB-EC"/>
</dbReference>
<dbReference type="Pfam" id="PF02384">
    <property type="entry name" value="N6_Mtase"/>
    <property type="match status" value="1"/>
</dbReference>
<dbReference type="GO" id="GO:0009307">
    <property type="term" value="P:DNA restriction-modification system"/>
    <property type="evidence" value="ECO:0007669"/>
    <property type="project" value="UniProtKB-KW"/>
</dbReference>
<evidence type="ECO:0000313" key="8">
    <source>
        <dbReference type="EMBL" id="RHE13262.1"/>
    </source>
</evidence>
<organism evidence="8 9">
    <name type="scientific">Blautia obeum</name>
    <dbReference type="NCBI Taxonomy" id="40520"/>
    <lineage>
        <taxon>Bacteria</taxon>
        <taxon>Bacillati</taxon>
        <taxon>Bacillota</taxon>
        <taxon>Clostridia</taxon>
        <taxon>Lachnospirales</taxon>
        <taxon>Lachnospiraceae</taxon>
        <taxon>Blautia</taxon>
    </lineage>
</organism>
<proteinExistence type="predicted"/>
<dbReference type="Gene3D" id="3.40.50.150">
    <property type="entry name" value="Vaccinia Virus protein VP39"/>
    <property type="match status" value="1"/>
</dbReference>
<dbReference type="PANTHER" id="PTHR42933:SF1">
    <property type="entry name" value="SITE-SPECIFIC DNA-METHYLTRANSFERASE (ADENINE-SPECIFIC)"/>
    <property type="match status" value="1"/>
</dbReference>
<feature type="domain" description="DNA methylase adenine-specific" evidence="7">
    <location>
        <begin position="107"/>
        <end position="206"/>
    </location>
</feature>
<dbReference type="InterPro" id="IPR003356">
    <property type="entry name" value="DNA_methylase_A-5"/>
</dbReference>
<dbReference type="GO" id="GO:0032259">
    <property type="term" value="P:methylation"/>
    <property type="evidence" value="ECO:0007669"/>
    <property type="project" value="UniProtKB-KW"/>
</dbReference>
<dbReference type="InterPro" id="IPR029063">
    <property type="entry name" value="SAM-dependent_MTases_sf"/>
</dbReference>
<reference evidence="8 9" key="1">
    <citation type="submission" date="2018-08" db="EMBL/GenBank/DDBJ databases">
        <title>A genome reference for cultivated species of the human gut microbiota.</title>
        <authorList>
            <person name="Zou Y."/>
            <person name="Xue W."/>
            <person name="Luo G."/>
        </authorList>
    </citation>
    <scope>NUCLEOTIDE SEQUENCE [LARGE SCALE GENOMIC DNA]</scope>
    <source>
        <strain evidence="8 9">AM29-25AC</strain>
    </source>
</reference>
<evidence type="ECO:0000313" key="9">
    <source>
        <dbReference type="Proteomes" id="UP000284644"/>
    </source>
</evidence>
<sequence>MEQIEKIQGTEKEFIKVFQELCYSRSSWQVWADLMAAMACTLANSVDKTEPRYTAREKEYAECIKRLGGVEKPAKCFAIVVEALERNPDQDFLGKLYMSLELGNHWKGQFFTPYNVCECMASITINDNVQTLEKQEWISVNDPACGAGATLVAAANIFHRKKINYQTRILFTANDIDRVVAQMCYIQLSLLGCAGWVAVANTISNPVCGDPLMPVEKPGQEFWYTPFYFRGEWNCRRQIQIFKEMCGSWITPMEERNPGKITFYFDFEKGDYKCQNS</sequence>
<dbReference type="EMBL" id="QSJW01000004">
    <property type="protein sequence ID" value="RHE13262.1"/>
    <property type="molecule type" value="Genomic_DNA"/>
</dbReference>
<dbReference type="InterPro" id="IPR051537">
    <property type="entry name" value="DNA_Adenine_Mtase"/>
</dbReference>
<dbReference type="EC" id="2.1.1.72" evidence="1"/>
<name>A0A414I927_9FIRM</name>
<evidence type="ECO:0000256" key="2">
    <source>
        <dbReference type="ARBA" id="ARBA00022603"/>
    </source>
</evidence>
<gene>
    <name evidence="8" type="ORF">DW767_07890</name>
</gene>
<evidence type="ECO:0000256" key="5">
    <source>
        <dbReference type="ARBA" id="ARBA00022747"/>
    </source>
</evidence>
<comment type="caution">
    <text evidence="8">The sequence shown here is derived from an EMBL/GenBank/DDBJ whole genome shotgun (WGS) entry which is preliminary data.</text>
</comment>
<dbReference type="PANTHER" id="PTHR42933">
    <property type="entry name" value="SLR6095 PROTEIN"/>
    <property type="match status" value="1"/>
</dbReference>
<dbReference type="SUPFAM" id="SSF53335">
    <property type="entry name" value="S-adenosyl-L-methionine-dependent methyltransferases"/>
    <property type="match status" value="1"/>
</dbReference>
<evidence type="ECO:0000256" key="3">
    <source>
        <dbReference type="ARBA" id="ARBA00022679"/>
    </source>
</evidence>
<dbReference type="AlphaFoldDB" id="A0A414I927"/>
<keyword evidence="4" id="KW-0949">S-adenosyl-L-methionine</keyword>
<keyword evidence="5" id="KW-0680">Restriction system</keyword>